<organism evidence="2 3">
    <name type="scientific">Orchesella dallaii</name>
    <dbReference type="NCBI Taxonomy" id="48710"/>
    <lineage>
        <taxon>Eukaryota</taxon>
        <taxon>Metazoa</taxon>
        <taxon>Ecdysozoa</taxon>
        <taxon>Arthropoda</taxon>
        <taxon>Hexapoda</taxon>
        <taxon>Collembola</taxon>
        <taxon>Entomobryomorpha</taxon>
        <taxon>Entomobryoidea</taxon>
        <taxon>Orchesellidae</taxon>
        <taxon>Orchesellinae</taxon>
        <taxon>Orchesella</taxon>
    </lineage>
</organism>
<sequence>MSRNNKNSTDTATSMGPWPLSELSQGRKSLKATTALDKEKFKGDRKNPSYAIDADVEGTLNAVDRTDDDLTVLDLGKKYVDVFGDIGLVIVDLSGTMFQDLHPPLKPYAGAMEAFQLLKNTGIMVMLVTNSWKSSKKSIVDLLNSGGYDVSTEDIFTSSDACKQYLRANNLQRPYYLVEEDVLQDFAAEYHRRFDEDCVIIGVPSTQFDYRLLSKGMNLLMNGAPMIALNLMKRSVSPDVRNVFLGPGPFASMLTFCSDSEPVTMCKPYKEFYDALCKKIGWSDLDYSKVLVIGDDINEDIVGAKALGMKAILTRTGSYQVNDERTVCTGLTPDATVENFALAIRCVLAAQAVSQMTEDDFIQEEKSSRGCGSDLTASQDQVLTKKMQGYLNADYKSQRNTGCSNVVKLPSYIW</sequence>
<evidence type="ECO:0008006" key="4">
    <source>
        <dbReference type="Google" id="ProtNLM"/>
    </source>
</evidence>
<dbReference type="SUPFAM" id="SSF56784">
    <property type="entry name" value="HAD-like"/>
    <property type="match status" value="1"/>
</dbReference>
<evidence type="ECO:0000256" key="1">
    <source>
        <dbReference type="SAM" id="MobiDB-lite"/>
    </source>
</evidence>
<dbReference type="InterPro" id="IPR036412">
    <property type="entry name" value="HAD-like_sf"/>
</dbReference>
<feature type="compositionally biased region" description="Polar residues" evidence="1">
    <location>
        <begin position="1"/>
        <end position="14"/>
    </location>
</feature>
<protein>
    <recommendedName>
        <fullName evidence="4">Haloacid dehalogenase-like hydrolase domain-containing protein 2</fullName>
    </recommendedName>
</protein>
<dbReference type="PANTHER" id="PTHR19288:SF46">
    <property type="entry name" value="HALOACID DEHALOGENASE-LIKE HYDROLASE DOMAIN-CONTAINING PROTEIN 2"/>
    <property type="match status" value="1"/>
</dbReference>
<dbReference type="InterPro" id="IPR006357">
    <property type="entry name" value="HAD-SF_hydro_IIA"/>
</dbReference>
<dbReference type="InterPro" id="IPR023214">
    <property type="entry name" value="HAD_sf"/>
</dbReference>
<comment type="caution">
    <text evidence="2">The sequence shown here is derived from an EMBL/GenBank/DDBJ whole genome shotgun (WGS) entry which is preliminary data.</text>
</comment>
<dbReference type="Pfam" id="PF13242">
    <property type="entry name" value="Hydrolase_like"/>
    <property type="match status" value="1"/>
</dbReference>
<dbReference type="Proteomes" id="UP001642540">
    <property type="component" value="Unassembled WGS sequence"/>
</dbReference>
<gene>
    <name evidence="2" type="ORF">ODALV1_LOCUS3055</name>
</gene>
<feature type="region of interest" description="Disordered" evidence="1">
    <location>
        <begin position="1"/>
        <end position="26"/>
    </location>
</feature>
<dbReference type="Pfam" id="PF13344">
    <property type="entry name" value="Hydrolase_6"/>
    <property type="match status" value="1"/>
</dbReference>
<dbReference type="PANTHER" id="PTHR19288">
    <property type="entry name" value="4-NITROPHENYLPHOSPHATASE-RELATED"/>
    <property type="match status" value="1"/>
</dbReference>
<evidence type="ECO:0000313" key="3">
    <source>
        <dbReference type="Proteomes" id="UP001642540"/>
    </source>
</evidence>
<proteinExistence type="predicted"/>
<evidence type="ECO:0000313" key="2">
    <source>
        <dbReference type="EMBL" id="CAL8075001.1"/>
    </source>
</evidence>
<name>A0ABP1PVY2_9HEXA</name>
<accession>A0ABP1PVY2</accession>
<keyword evidence="3" id="KW-1185">Reference proteome</keyword>
<reference evidence="2 3" key="1">
    <citation type="submission" date="2024-08" db="EMBL/GenBank/DDBJ databases">
        <authorList>
            <person name="Cucini C."/>
            <person name="Frati F."/>
        </authorList>
    </citation>
    <scope>NUCLEOTIDE SEQUENCE [LARGE SCALE GENOMIC DNA]</scope>
</reference>
<dbReference type="EMBL" id="CAXLJM020000007">
    <property type="protein sequence ID" value="CAL8075001.1"/>
    <property type="molecule type" value="Genomic_DNA"/>
</dbReference>
<dbReference type="Gene3D" id="3.40.50.1000">
    <property type="entry name" value="HAD superfamily/HAD-like"/>
    <property type="match status" value="2"/>
</dbReference>